<dbReference type="SUPFAM" id="SSF63418">
    <property type="entry name" value="MurE/MurF N-terminal domain"/>
    <property type="match status" value="1"/>
</dbReference>
<dbReference type="InterPro" id="IPR035911">
    <property type="entry name" value="MurE/MurF_N"/>
</dbReference>
<comment type="function">
    <text evidence="10 11">Involved in cell wall formation. Catalyzes the final step in the synthesis of UDP-N-acetylmuramoyl-pentapeptide, the precursor of murein.</text>
</comment>
<evidence type="ECO:0000313" key="17">
    <source>
        <dbReference type="Proteomes" id="UP000199128"/>
    </source>
</evidence>
<evidence type="ECO:0000256" key="5">
    <source>
        <dbReference type="ARBA" id="ARBA00022840"/>
    </source>
</evidence>
<dbReference type="EC" id="6.3.2.10" evidence="10 11"/>
<evidence type="ECO:0000313" key="16">
    <source>
        <dbReference type="EMBL" id="SER34815.1"/>
    </source>
</evidence>
<evidence type="ECO:0000259" key="14">
    <source>
        <dbReference type="Pfam" id="PF08245"/>
    </source>
</evidence>
<dbReference type="Pfam" id="PF01225">
    <property type="entry name" value="Mur_ligase"/>
    <property type="match status" value="1"/>
</dbReference>
<keyword evidence="1 10" id="KW-0963">Cytoplasm</keyword>
<dbReference type="RefSeq" id="WP_078686696.1">
    <property type="nucleotide sequence ID" value="NZ_FNWT01000005.1"/>
</dbReference>
<evidence type="ECO:0000256" key="1">
    <source>
        <dbReference type="ARBA" id="ARBA00022490"/>
    </source>
</evidence>
<evidence type="ECO:0000256" key="3">
    <source>
        <dbReference type="ARBA" id="ARBA00022618"/>
    </source>
</evidence>
<name>A0A1H9NGM3_9ACTN</name>
<feature type="domain" description="Mur ligase C-terminal" evidence="13">
    <location>
        <begin position="340"/>
        <end position="468"/>
    </location>
</feature>
<evidence type="ECO:0000256" key="7">
    <source>
        <dbReference type="ARBA" id="ARBA00022984"/>
    </source>
</evidence>
<feature type="domain" description="Mur ligase N-terminal catalytic" evidence="12">
    <location>
        <begin position="27"/>
        <end position="73"/>
    </location>
</feature>
<dbReference type="Proteomes" id="UP000199128">
    <property type="component" value="Unassembled WGS sequence"/>
</dbReference>
<dbReference type="InterPro" id="IPR013221">
    <property type="entry name" value="Mur_ligase_cen"/>
</dbReference>
<dbReference type="AlphaFoldDB" id="A0A1H9NGM3"/>
<keyword evidence="8 10" id="KW-0131">Cell cycle</keyword>
<gene>
    <name evidence="10" type="primary">murF</name>
    <name evidence="16" type="ORF">SAMN05216446_0446</name>
    <name evidence="15" type="ORF">SAMN05216447_10516</name>
</gene>
<evidence type="ECO:0000256" key="11">
    <source>
        <dbReference type="RuleBase" id="RU004136"/>
    </source>
</evidence>
<dbReference type="Pfam" id="PF08245">
    <property type="entry name" value="Mur_ligase_M"/>
    <property type="match status" value="1"/>
</dbReference>
<dbReference type="PANTHER" id="PTHR43024:SF1">
    <property type="entry name" value="UDP-N-ACETYLMURAMOYL-TRIPEPTIDE--D-ALANYL-D-ALANINE LIGASE"/>
    <property type="match status" value="1"/>
</dbReference>
<dbReference type="Pfam" id="PF02875">
    <property type="entry name" value="Mur_ligase_C"/>
    <property type="match status" value="1"/>
</dbReference>
<evidence type="ECO:0000256" key="6">
    <source>
        <dbReference type="ARBA" id="ARBA00022960"/>
    </source>
</evidence>
<keyword evidence="6 10" id="KW-0133">Cell shape</keyword>
<sequence length="481" mass="50812">MFDISVSDIVAATGAQALACADGRVATNVATDSRQVGEGTVFVCFRGERVDGNRFAPQAVEAGAVAVVVTAEPSPELLSLAREKGSCVLRAEGDDPEEFMLRLAGLWRGRNPQWKVVGVTGSVGKTTTKDMLAQGLSARYRTHATAGNFNNLIGLPLTILGAEATDEVVVAEMGMNHKGELSRLTACARPDVAVITNVGTSHIGLLGSRENIARAKAEIIEGMRPSSDGDVTRSLLVMTSDNDFADFIDDGFAKPAGVETQRVGFSPDDDVRAEGLALDEEGLPTLGLVFSDGQSLSVSLNVPGRHVVSDFLLAMAICDRLGVDRRAAALAIATMPQTHMRLEVVTAEGKPRMIDDSYNASPSSIAAALDVLCSMSCEGRRVAILGEVGELGDEAARLHGYIGAYAAAKPLDLLVWVGEKDIRHAVEAARTMGFSEDRLEVVSDVNEALRVIAPILREDDLVLVKASRSAGLDAFVKGVLA</sequence>
<dbReference type="InterPro" id="IPR051046">
    <property type="entry name" value="MurCDEF_CellWall_CoF430Synth"/>
</dbReference>
<comment type="pathway">
    <text evidence="10 11">Cell wall biogenesis; peptidoglycan biosynthesis.</text>
</comment>
<dbReference type="GO" id="GO:0008360">
    <property type="term" value="P:regulation of cell shape"/>
    <property type="evidence" value="ECO:0007669"/>
    <property type="project" value="UniProtKB-KW"/>
</dbReference>
<comment type="catalytic activity">
    <reaction evidence="10 11">
        <text>D-alanyl-D-alanine + UDP-N-acetyl-alpha-D-muramoyl-L-alanyl-gamma-D-glutamyl-meso-2,6-diaminopimelate + ATP = UDP-N-acetyl-alpha-D-muramoyl-L-alanyl-gamma-D-glutamyl-meso-2,6-diaminopimeloyl-D-alanyl-D-alanine + ADP + phosphate + H(+)</text>
        <dbReference type="Rhea" id="RHEA:28374"/>
        <dbReference type="ChEBI" id="CHEBI:15378"/>
        <dbReference type="ChEBI" id="CHEBI:30616"/>
        <dbReference type="ChEBI" id="CHEBI:43474"/>
        <dbReference type="ChEBI" id="CHEBI:57822"/>
        <dbReference type="ChEBI" id="CHEBI:61386"/>
        <dbReference type="ChEBI" id="CHEBI:83905"/>
        <dbReference type="ChEBI" id="CHEBI:456216"/>
        <dbReference type="EC" id="6.3.2.10"/>
    </reaction>
</comment>
<evidence type="ECO:0000256" key="9">
    <source>
        <dbReference type="ARBA" id="ARBA00023316"/>
    </source>
</evidence>
<evidence type="ECO:0000313" key="15">
    <source>
        <dbReference type="EMBL" id="SEH53852.1"/>
    </source>
</evidence>
<dbReference type="Gene3D" id="3.40.1190.10">
    <property type="entry name" value="Mur-like, catalytic domain"/>
    <property type="match status" value="1"/>
</dbReference>
<dbReference type="GO" id="GO:0047480">
    <property type="term" value="F:UDP-N-acetylmuramoyl-tripeptide-D-alanyl-D-alanine ligase activity"/>
    <property type="evidence" value="ECO:0007669"/>
    <property type="project" value="UniProtKB-UniRule"/>
</dbReference>
<dbReference type="Proteomes" id="UP000199135">
    <property type="component" value="Unassembled WGS sequence"/>
</dbReference>
<feature type="domain" description="Mur ligase central" evidence="14">
    <location>
        <begin position="119"/>
        <end position="317"/>
    </location>
</feature>
<dbReference type="UniPathway" id="UPA00219"/>
<dbReference type="PANTHER" id="PTHR43024">
    <property type="entry name" value="UDP-N-ACETYLMURAMOYL-TRIPEPTIDE--D-ALANYL-D-ALANINE LIGASE"/>
    <property type="match status" value="1"/>
</dbReference>
<dbReference type="SUPFAM" id="SSF53623">
    <property type="entry name" value="MurD-like peptide ligases, catalytic domain"/>
    <property type="match status" value="1"/>
</dbReference>
<comment type="similarity">
    <text evidence="10">Belongs to the MurCDEF family. MurF subfamily.</text>
</comment>
<evidence type="ECO:0000313" key="18">
    <source>
        <dbReference type="Proteomes" id="UP000199135"/>
    </source>
</evidence>
<reference evidence="17 18" key="2">
    <citation type="submission" date="2016-10" db="EMBL/GenBank/DDBJ databases">
        <authorList>
            <person name="Varghese N."/>
            <person name="Submissions S."/>
        </authorList>
    </citation>
    <scope>NUCLEOTIDE SEQUENCE [LARGE SCALE GENOMIC DNA]</scope>
    <source>
        <strain evidence="17">KHGC19</strain>
        <strain evidence="15 18">WCP15</strain>
    </source>
</reference>
<dbReference type="InterPro" id="IPR004101">
    <property type="entry name" value="Mur_ligase_C"/>
</dbReference>
<proteinExistence type="inferred from homology"/>
<dbReference type="GO" id="GO:0005737">
    <property type="term" value="C:cytoplasm"/>
    <property type="evidence" value="ECO:0007669"/>
    <property type="project" value="UniProtKB-SubCell"/>
</dbReference>
<dbReference type="InterPro" id="IPR000713">
    <property type="entry name" value="Mur_ligase_N"/>
</dbReference>
<keyword evidence="5 10" id="KW-0067">ATP-binding</keyword>
<evidence type="ECO:0000256" key="10">
    <source>
        <dbReference type="HAMAP-Rule" id="MF_02019"/>
    </source>
</evidence>
<organism evidence="16 17">
    <name type="scientific">Parafannyhessea umbonata</name>
    <dbReference type="NCBI Taxonomy" id="604330"/>
    <lineage>
        <taxon>Bacteria</taxon>
        <taxon>Bacillati</taxon>
        <taxon>Actinomycetota</taxon>
        <taxon>Coriobacteriia</taxon>
        <taxon>Coriobacteriales</taxon>
        <taxon>Atopobiaceae</taxon>
        <taxon>Parafannyhessea</taxon>
    </lineage>
</organism>
<dbReference type="EMBL" id="FOGP01000001">
    <property type="protein sequence ID" value="SER34815.1"/>
    <property type="molecule type" value="Genomic_DNA"/>
</dbReference>
<dbReference type="InterPro" id="IPR036615">
    <property type="entry name" value="Mur_ligase_C_dom_sf"/>
</dbReference>
<evidence type="ECO:0000256" key="4">
    <source>
        <dbReference type="ARBA" id="ARBA00022741"/>
    </source>
</evidence>
<dbReference type="Gene3D" id="3.90.190.20">
    <property type="entry name" value="Mur ligase, C-terminal domain"/>
    <property type="match status" value="1"/>
</dbReference>
<keyword evidence="18" id="KW-1185">Reference proteome</keyword>
<dbReference type="InterPro" id="IPR005863">
    <property type="entry name" value="UDP-N-AcMur_synth"/>
</dbReference>
<comment type="subcellular location">
    <subcellularLocation>
        <location evidence="10 11">Cytoplasm</location>
    </subcellularLocation>
</comment>
<accession>A0A1H9NGM3</accession>
<dbReference type="InterPro" id="IPR036565">
    <property type="entry name" value="Mur-like_cat_sf"/>
</dbReference>
<keyword evidence="9 10" id="KW-0961">Cell wall biogenesis/degradation</keyword>
<keyword evidence="7 10" id="KW-0573">Peptidoglycan synthesis</keyword>
<evidence type="ECO:0000256" key="2">
    <source>
        <dbReference type="ARBA" id="ARBA00022598"/>
    </source>
</evidence>
<reference evidence="16" key="1">
    <citation type="submission" date="2016-10" db="EMBL/GenBank/DDBJ databases">
        <authorList>
            <person name="de Groot N.N."/>
        </authorList>
    </citation>
    <scope>NUCLEOTIDE SEQUENCE [LARGE SCALE GENOMIC DNA]</scope>
    <source>
        <strain evidence="16">KHGC19</strain>
    </source>
</reference>
<dbReference type="GO" id="GO:0009252">
    <property type="term" value="P:peptidoglycan biosynthetic process"/>
    <property type="evidence" value="ECO:0007669"/>
    <property type="project" value="UniProtKB-UniRule"/>
</dbReference>
<keyword evidence="3 10" id="KW-0132">Cell division</keyword>
<dbReference type="EMBL" id="FNWT01000005">
    <property type="protein sequence ID" value="SEH53852.1"/>
    <property type="molecule type" value="Genomic_DNA"/>
</dbReference>
<feature type="binding site" evidence="10">
    <location>
        <begin position="121"/>
        <end position="127"/>
    </location>
    <ligand>
        <name>ATP</name>
        <dbReference type="ChEBI" id="CHEBI:30616"/>
    </ligand>
</feature>
<dbReference type="GO" id="GO:0005524">
    <property type="term" value="F:ATP binding"/>
    <property type="evidence" value="ECO:0007669"/>
    <property type="project" value="UniProtKB-UniRule"/>
</dbReference>
<keyword evidence="4 10" id="KW-0547">Nucleotide-binding</keyword>
<dbReference type="Gene3D" id="3.40.1390.10">
    <property type="entry name" value="MurE/MurF, N-terminal domain"/>
    <property type="match status" value="1"/>
</dbReference>
<evidence type="ECO:0000256" key="8">
    <source>
        <dbReference type="ARBA" id="ARBA00023306"/>
    </source>
</evidence>
<dbReference type="HAMAP" id="MF_02019">
    <property type="entry name" value="MurF"/>
    <property type="match status" value="1"/>
</dbReference>
<protein>
    <recommendedName>
        <fullName evidence="10 11">UDP-N-acetylmuramoyl-tripeptide--D-alanyl-D-alanine ligase</fullName>
        <ecNumber evidence="10 11">6.3.2.10</ecNumber>
    </recommendedName>
    <alternativeName>
        <fullName evidence="10">D-alanyl-D-alanine-adding enzyme</fullName>
    </alternativeName>
</protein>
<dbReference type="GO" id="GO:0051301">
    <property type="term" value="P:cell division"/>
    <property type="evidence" value="ECO:0007669"/>
    <property type="project" value="UniProtKB-KW"/>
</dbReference>
<dbReference type="SUPFAM" id="SSF53244">
    <property type="entry name" value="MurD-like peptide ligases, peptide-binding domain"/>
    <property type="match status" value="1"/>
</dbReference>
<evidence type="ECO:0000259" key="12">
    <source>
        <dbReference type="Pfam" id="PF01225"/>
    </source>
</evidence>
<dbReference type="NCBIfam" id="TIGR01143">
    <property type="entry name" value="murF"/>
    <property type="match status" value="1"/>
</dbReference>
<evidence type="ECO:0000259" key="13">
    <source>
        <dbReference type="Pfam" id="PF02875"/>
    </source>
</evidence>
<keyword evidence="2 10" id="KW-0436">Ligase</keyword>
<dbReference type="GO" id="GO:0071555">
    <property type="term" value="P:cell wall organization"/>
    <property type="evidence" value="ECO:0007669"/>
    <property type="project" value="UniProtKB-KW"/>
</dbReference>